<evidence type="ECO:0000256" key="4">
    <source>
        <dbReference type="SAM" id="Phobius"/>
    </source>
</evidence>
<dbReference type="Pfam" id="PF00501">
    <property type="entry name" value="AMP-binding"/>
    <property type="match status" value="1"/>
</dbReference>
<feature type="transmembrane region" description="Helical" evidence="4">
    <location>
        <begin position="545"/>
        <end position="567"/>
    </location>
</feature>
<keyword evidence="7" id="KW-1185">Reference proteome</keyword>
<keyword evidence="4" id="KW-1133">Transmembrane helix</keyword>
<dbReference type="RefSeq" id="WP_076043518.1">
    <property type="nucleotide sequence ID" value="NZ_MQUR01000010.1"/>
</dbReference>
<organism evidence="6 7">
    <name type="scientific">Streptomyces amritsarensis</name>
    <dbReference type="NCBI Taxonomy" id="681158"/>
    <lineage>
        <taxon>Bacteria</taxon>
        <taxon>Bacillati</taxon>
        <taxon>Actinomycetota</taxon>
        <taxon>Actinomycetes</taxon>
        <taxon>Kitasatosporales</taxon>
        <taxon>Streptomycetaceae</taxon>
        <taxon>Streptomyces</taxon>
    </lineage>
</organism>
<feature type="transmembrane region" description="Helical" evidence="4">
    <location>
        <begin position="579"/>
        <end position="609"/>
    </location>
</feature>
<dbReference type="SUPFAM" id="SSF56801">
    <property type="entry name" value="Acetyl-CoA synthetase-like"/>
    <property type="match status" value="1"/>
</dbReference>
<gene>
    <name evidence="6" type="ORF">AVW11_06885</name>
</gene>
<keyword evidence="4" id="KW-0812">Transmembrane</keyword>
<feature type="region of interest" description="Disordered" evidence="3">
    <location>
        <begin position="504"/>
        <end position="536"/>
    </location>
</feature>
<sequence>MTQGSESVRFAEGTTGTVLHHFERWARDTPEAPALIAAPQHPVTYAVLDARANRLAHHLLARGLPPGGLVAVGTTRHDEIVVCILAVLKAGGSYAVVDAETPRTGRRQLAALEAFAPFALLTHSPHRAALDTATGLRAIRTDDDATEIAARPGYAPDLAETPDGRALRAAGRAAVLFTASTEPRPVPVGHSVLLAAHSGWTELARPTPQDRHLITARPDVTAFAAGWTRALCTGGALVVPPVASWRTEHSHQIRTAVEGQQVTVLHTDPAGIAALVIDGPRPTAADRRSGPRPLRSLRLATVTGDRLHLDELDALHTRLRPGVRILDIYGLTETAGAGTCFELPRLPAPVAEPERLSLLGTPFAGCQVHVRGGEIHLTPPGGGDPIPTGDLGVLRPDGLLEYAGRIRDRIPLHGGSFDPHPVEAAIRTHPGVGAALVGLVDGVGKDGKPRLVAYVSPPPGDPAWDASAPLPEVYGLRNHLAGVVLKEQTPTILVRLRALPRKRGGQEDRSALPLPTQPASEQPAPHGSKFARTAAHAGDPDGGRVVAAGCLTIVLAFITLALTNVVWPGSTDLSAVPYPWAALFFLLYVAESLAFGAGLAFLFTGYRLIERRERGRRPGRIRAVHLAASYLLLAWWPQDNAYRLAAKQDWPLQALLVYTFNIPLMIAGLVVAVHLARKPYSPFDFEDRT</sequence>
<evidence type="ECO:0000256" key="2">
    <source>
        <dbReference type="ARBA" id="ARBA00022553"/>
    </source>
</evidence>
<dbReference type="PANTHER" id="PTHR44845">
    <property type="entry name" value="CARRIER DOMAIN-CONTAINING PROTEIN"/>
    <property type="match status" value="1"/>
</dbReference>
<evidence type="ECO:0000256" key="3">
    <source>
        <dbReference type="SAM" id="MobiDB-lite"/>
    </source>
</evidence>
<protein>
    <recommendedName>
        <fullName evidence="5">AMP-dependent synthetase/ligase domain-containing protein</fullName>
    </recommendedName>
</protein>
<evidence type="ECO:0000256" key="1">
    <source>
        <dbReference type="ARBA" id="ARBA00022450"/>
    </source>
</evidence>
<dbReference type="InterPro" id="IPR000873">
    <property type="entry name" value="AMP-dep_synth/lig_dom"/>
</dbReference>
<evidence type="ECO:0000313" key="7">
    <source>
        <dbReference type="Proteomes" id="UP000187151"/>
    </source>
</evidence>
<dbReference type="InterPro" id="IPR045851">
    <property type="entry name" value="AMP-bd_C_sf"/>
</dbReference>
<feature type="transmembrane region" description="Helical" evidence="4">
    <location>
        <begin position="650"/>
        <end position="673"/>
    </location>
</feature>
<keyword evidence="2" id="KW-0597">Phosphoprotein</keyword>
<comment type="caution">
    <text evidence="6">The sequence shown here is derived from an EMBL/GenBank/DDBJ whole genome shotgun (WGS) entry which is preliminary data.</text>
</comment>
<reference evidence="6 7" key="1">
    <citation type="submission" date="2016-01" db="EMBL/GenBank/DDBJ databases">
        <title>Streptomyces amritsarensis strain MTCC 11845 genome sequencing and assembly.</title>
        <authorList>
            <person name="Sharma D."/>
            <person name="Nair G.R."/>
            <person name="Kaur G."/>
            <person name="Manhas R.K."/>
            <person name="Mayilraj S."/>
        </authorList>
    </citation>
    <scope>NUCLEOTIDE SEQUENCE [LARGE SCALE GENOMIC DNA]</scope>
    <source>
        <strain evidence="6 7">MTCC 11845</strain>
    </source>
</reference>
<keyword evidence="1" id="KW-0596">Phosphopantetheine</keyword>
<dbReference type="Gene3D" id="3.30.300.30">
    <property type="match status" value="1"/>
</dbReference>
<proteinExistence type="predicted"/>
<evidence type="ECO:0000313" key="6">
    <source>
        <dbReference type="EMBL" id="OLZ71124.1"/>
    </source>
</evidence>
<evidence type="ECO:0000259" key="5">
    <source>
        <dbReference type="Pfam" id="PF00501"/>
    </source>
</evidence>
<dbReference type="Proteomes" id="UP000187151">
    <property type="component" value="Unassembled WGS sequence"/>
</dbReference>
<feature type="domain" description="AMP-dependent synthetase/ligase" evidence="5">
    <location>
        <begin position="22"/>
        <end position="380"/>
    </location>
</feature>
<keyword evidence="4" id="KW-0472">Membrane</keyword>
<dbReference type="EMBL" id="MQUR01000010">
    <property type="protein sequence ID" value="OLZ71124.1"/>
    <property type="molecule type" value="Genomic_DNA"/>
</dbReference>
<dbReference type="InterPro" id="IPR042099">
    <property type="entry name" value="ANL_N_sf"/>
</dbReference>
<name>A0ABX3G9Y0_9ACTN</name>
<dbReference type="Gene3D" id="3.40.50.12780">
    <property type="entry name" value="N-terminal domain of ligase-like"/>
    <property type="match status" value="1"/>
</dbReference>
<dbReference type="PANTHER" id="PTHR44845:SF6">
    <property type="entry name" value="BETA-ALANINE-ACTIVATING ENZYME"/>
    <property type="match status" value="1"/>
</dbReference>
<accession>A0ABX3G9Y0</accession>